<gene>
    <name evidence="1" type="ORF">JFN93_09920</name>
</gene>
<dbReference type="AlphaFoldDB" id="A0A8J7LUT4"/>
<keyword evidence="2" id="KW-1185">Reference proteome</keyword>
<dbReference type="InterPro" id="IPR014519">
    <property type="entry name" value="UCP024492"/>
</dbReference>
<dbReference type="EMBL" id="JAEMHM010000007">
    <property type="protein sequence ID" value="MBJ6725024.1"/>
    <property type="molecule type" value="Genomic_DNA"/>
</dbReference>
<proteinExistence type="predicted"/>
<comment type="caution">
    <text evidence="1">The sequence shown here is derived from an EMBL/GenBank/DDBJ whole genome shotgun (WGS) entry which is preliminary data.</text>
</comment>
<dbReference type="InterPro" id="IPR007438">
    <property type="entry name" value="DUF488"/>
</dbReference>
<accession>A0A8J7LUT4</accession>
<dbReference type="PANTHER" id="PTHR39337">
    <property type="entry name" value="BLR5642 PROTEIN"/>
    <property type="match status" value="1"/>
</dbReference>
<protein>
    <submittedName>
        <fullName evidence="1">DUF488 domain-containing protein</fullName>
    </submittedName>
</protein>
<dbReference type="Proteomes" id="UP000636888">
    <property type="component" value="Unassembled WGS sequence"/>
</dbReference>
<dbReference type="Pfam" id="PF04343">
    <property type="entry name" value="DUF488"/>
    <property type="match status" value="1"/>
</dbReference>
<organism evidence="1 2">
    <name type="scientific">Geomesophilobacter sediminis</name>
    <dbReference type="NCBI Taxonomy" id="2798584"/>
    <lineage>
        <taxon>Bacteria</taxon>
        <taxon>Pseudomonadati</taxon>
        <taxon>Thermodesulfobacteriota</taxon>
        <taxon>Desulfuromonadia</taxon>
        <taxon>Geobacterales</taxon>
        <taxon>Geobacteraceae</taxon>
        <taxon>Geomesophilobacter</taxon>
    </lineage>
</organism>
<dbReference type="PIRSF" id="PIRSF024492">
    <property type="entry name" value="UCP024492"/>
    <property type="match status" value="1"/>
</dbReference>
<name>A0A8J7LUT4_9BACT</name>
<reference evidence="1" key="1">
    <citation type="submission" date="2020-12" db="EMBL/GenBank/DDBJ databases">
        <title>Geomonas sp. Red875, isolated from river sediment.</title>
        <authorList>
            <person name="Xu Z."/>
            <person name="Zhang Z."/>
            <person name="Masuda Y."/>
            <person name="Itoh H."/>
            <person name="Senoo K."/>
        </authorList>
    </citation>
    <scope>NUCLEOTIDE SEQUENCE</scope>
    <source>
        <strain evidence="1">Red875</strain>
    </source>
</reference>
<evidence type="ECO:0000313" key="2">
    <source>
        <dbReference type="Proteomes" id="UP000636888"/>
    </source>
</evidence>
<evidence type="ECO:0000313" key="1">
    <source>
        <dbReference type="EMBL" id="MBJ6725024.1"/>
    </source>
</evidence>
<sequence length="181" mass="20360">MVVTVYTLGHGTLSADAFLAILQQYGIRRLVDVRAVPRSRHNPQFEKDVLSPYLRIRGIKYLHLKELGGWRRHVRPDPDNAGWRNASFRGFADYMQTPEFVAALTRLIHLARDMTTAIMCAETVPWRCHRSLIADALIVRGVAVIDLISSTSSKPHPLTPMARVEGRRITYPLSAPNPPPA</sequence>
<dbReference type="PANTHER" id="PTHR39337:SF1">
    <property type="entry name" value="BLR5642 PROTEIN"/>
    <property type="match status" value="1"/>
</dbReference>